<feature type="transmembrane region" description="Helical" evidence="2">
    <location>
        <begin position="146"/>
        <end position="169"/>
    </location>
</feature>
<dbReference type="EMBL" id="PVTG01000001">
    <property type="protein sequence ID" value="PRY51807.1"/>
    <property type="molecule type" value="Genomic_DNA"/>
</dbReference>
<feature type="transmembrane region" description="Helical" evidence="2">
    <location>
        <begin position="253"/>
        <end position="276"/>
    </location>
</feature>
<reference evidence="3 4" key="1">
    <citation type="submission" date="2018-03" db="EMBL/GenBank/DDBJ databases">
        <title>Genomic Encyclopedia of Archaeal and Bacterial Type Strains, Phase II (KMG-II): from individual species to whole genera.</title>
        <authorList>
            <person name="Goeker M."/>
        </authorList>
    </citation>
    <scope>NUCLEOTIDE SEQUENCE [LARGE SCALE GENOMIC DNA]</scope>
    <source>
        <strain evidence="3 4">DSM 45416</strain>
    </source>
</reference>
<organism evidence="3 4">
    <name type="scientific">Geodermatophilus tzadiensis</name>
    <dbReference type="NCBI Taxonomy" id="1137988"/>
    <lineage>
        <taxon>Bacteria</taxon>
        <taxon>Bacillati</taxon>
        <taxon>Actinomycetota</taxon>
        <taxon>Actinomycetes</taxon>
        <taxon>Geodermatophilales</taxon>
        <taxon>Geodermatophilaceae</taxon>
        <taxon>Geodermatophilus</taxon>
    </lineage>
</organism>
<sequence length="548" mass="54798">MTTRTPPRAPATGTGRPPAPAHPATAVRRAVVRQVRRGTVVVAVLSGGLTAFVAHEYASTVSGAIGVGSLTALAENPAIRTLFGPPLALDDPGGFTVWRTGTVVAVLAGVWAALAGTRVTRGEEESGRADLLLAGRVRQVTLVRTALDVLLGAGAVVGVAVTAGVWAAGTAVPGAVLFGALVGGTAMAGGALGVLTGQLLTERRAASGLAVAVLLAGLLARMVGDGVPALSWLQWLSPFGLLGRVAPYAHDRWAPLLVLGVLVAAPAVLAAVLAGARDVGTGRWRGRDRARPPSRLLRSLPGLAVQRTRRPAATWSLGVAAYFLLIGLLATAMLDFLRDNPVFAQMAAAAGFARLASVEGYAASLFGLLAVPVGAFAAARVAALAADETASRLTLLYSRPVGRVRWAGWEAAVAAAGAVLVAAAAGVATWAGASWVGAGLGPGAALGGALSVLPVALLCLGAALLALGWAPSAVLPVGVLPAAGGYLLLVLADSFGWPAWVRGLSPFAHLAAVPAEPLDVAGAVGMVVVALALAAAGLAGYARRDLRG</sequence>
<feature type="transmembrane region" description="Helical" evidence="2">
    <location>
        <begin position="361"/>
        <end position="386"/>
    </location>
</feature>
<proteinExistence type="predicted"/>
<evidence type="ECO:0000256" key="2">
    <source>
        <dbReference type="SAM" id="Phobius"/>
    </source>
</evidence>
<feature type="transmembrane region" description="Helical" evidence="2">
    <location>
        <begin position="443"/>
        <end position="467"/>
    </location>
</feature>
<feature type="transmembrane region" description="Helical" evidence="2">
    <location>
        <begin position="175"/>
        <end position="197"/>
    </location>
</feature>
<comment type="caution">
    <text evidence="3">The sequence shown here is derived from an EMBL/GenBank/DDBJ whole genome shotgun (WGS) entry which is preliminary data.</text>
</comment>
<dbReference type="Proteomes" id="UP000239210">
    <property type="component" value="Unassembled WGS sequence"/>
</dbReference>
<feature type="transmembrane region" description="Helical" evidence="2">
    <location>
        <begin position="407"/>
        <end position="431"/>
    </location>
</feature>
<dbReference type="AlphaFoldDB" id="A0A2T0U1L0"/>
<feature type="transmembrane region" description="Helical" evidence="2">
    <location>
        <begin position="520"/>
        <end position="542"/>
    </location>
</feature>
<feature type="region of interest" description="Disordered" evidence="1">
    <location>
        <begin position="1"/>
        <end position="23"/>
    </location>
</feature>
<evidence type="ECO:0000313" key="3">
    <source>
        <dbReference type="EMBL" id="PRY51807.1"/>
    </source>
</evidence>
<keyword evidence="2" id="KW-0812">Transmembrane</keyword>
<accession>A0A2T0U1L0</accession>
<feature type="transmembrane region" description="Helical" evidence="2">
    <location>
        <begin position="312"/>
        <end position="334"/>
    </location>
</feature>
<name>A0A2T0U1L0_9ACTN</name>
<dbReference type="RefSeq" id="WP_211297078.1">
    <property type="nucleotide sequence ID" value="NZ_PVTG01000001.1"/>
</dbReference>
<feature type="transmembrane region" description="Helical" evidence="2">
    <location>
        <begin position="479"/>
        <end position="500"/>
    </location>
</feature>
<keyword evidence="2" id="KW-0472">Membrane</keyword>
<feature type="transmembrane region" description="Helical" evidence="2">
    <location>
        <begin position="209"/>
        <end position="233"/>
    </location>
</feature>
<protein>
    <submittedName>
        <fullName evidence="3">ABC-2 type transport system permease protein</fullName>
    </submittedName>
</protein>
<keyword evidence="4" id="KW-1185">Reference proteome</keyword>
<evidence type="ECO:0000313" key="4">
    <source>
        <dbReference type="Proteomes" id="UP000239210"/>
    </source>
</evidence>
<gene>
    <name evidence="3" type="ORF">LY71_101179</name>
</gene>
<evidence type="ECO:0000256" key="1">
    <source>
        <dbReference type="SAM" id="MobiDB-lite"/>
    </source>
</evidence>
<keyword evidence="2" id="KW-1133">Transmembrane helix</keyword>